<dbReference type="AlphaFoldDB" id="A0A420B7P3"/>
<sequence>MPSQDVPERMNIIRTKNIIMKKISLENLNLKEIEQLSREQLKDVLGGWSISTAQTGGSTVNCNDHSGDPENCSGSCEISAGNPGTCLTESNGCYCG</sequence>
<comment type="caution">
    <text evidence="1">The sequence shown here is derived from an EMBL/GenBank/DDBJ whole genome shotgun (WGS) entry which is preliminary data.</text>
</comment>
<gene>
    <name evidence="1" type="ORF">DFQ12_2954</name>
</gene>
<evidence type="ECO:0000313" key="1">
    <source>
        <dbReference type="EMBL" id="RKE52711.1"/>
    </source>
</evidence>
<keyword evidence="2" id="KW-1185">Reference proteome</keyword>
<dbReference type="EMBL" id="RAPY01000002">
    <property type="protein sequence ID" value="RKE52711.1"/>
    <property type="molecule type" value="Genomic_DNA"/>
</dbReference>
<accession>A0A420B7P3</accession>
<evidence type="ECO:0008006" key="3">
    <source>
        <dbReference type="Google" id="ProtNLM"/>
    </source>
</evidence>
<protein>
    <recommendedName>
        <fullName evidence="3">Natural product</fullName>
    </recommendedName>
</protein>
<reference evidence="1 2" key="1">
    <citation type="submission" date="2018-09" db="EMBL/GenBank/DDBJ databases">
        <title>Genomic Encyclopedia of Type Strains, Phase III (KMG-III): the genomes of soil and plant-associated and newly described type strains.</title>
        <authorList>
            <person name="Whitman W."/>
        </authorList>
    </citation>
    <scope>NUCLEOTIDE SEQUENCE [LARGE SCALE GENOMIC DNA]</scope>
    <source>
        <strain evidence="1 2">CECT 7938</strain>
    </source>
</reference>
<dbReference type="Proteomes" id="UP000286246">
    <property type="component" value="Unassembled WGS sequence"/>
</dbReference>
<proteinExistence type="predicted"/>
<name>A0A420B7P3_SPHD1</name>
<organism evidence="1 2">
    <name type="scientific">Sphingobacterium detergens</name>
    <dbReference type="NCBI Taxonomy" id="1145106"/>
    <lineage>
        <taxon>Bacteria</taxon>
        <taxon>Pseudomonadati</taxon>
        <taxon>Bacteroidota</taxon>
        <taxon>Sphingobacteriia</taxon>
        <taxon>Sphingobacteriales</taxon>
        <taxon>Sphingobacteriaceae</taxon>
        <taxon>Sphingobacterium</taxon>
    </lineage>
</organism>
<evidence type="ECO:0000313" key="2">
    <source>
        <dbReference type="Proteomes" id="UP000286246"/>
    </source>
</evidence>